<dbReference type="FunCoup" id="A0A7J7C7D0">
    <property type="interactions" value="21"/>
</dbReference>
<dbReference type="Proteomes" id="UP000593562">
    <property type="component" value="Unassembled WGS sequence"/>
</dbReference>
<proteinExistence type="predicted"/>
<sequence>MQVIAFLVLSWCLQSKMRGIGALLAARNKFGQIHSVTGSWGAMTISIPRKQGDNDSGVGGVVTKEKIGPIVAYSRPPPLPPVVGPLLALSLFEMWSSRDDDRD</sequence>
<dbReference type="AlphaFoldDB" id="A0A7J7C7D0"/>
<gene>
    <name evidence="2" type="ORF">HS088_TW20G00392</name>
</gene>
<reference evidence="2 3" key="1">
    <citation type="journal article" date="2020" name="Nat. Commun.">
        <title>Genome of Tripterygium wilfordii and identification of cytochrome P450 involved in triptolide biosynthesis.</title>
        <authorList>
            <person name="Tu L."/>
            <person name="Su P."/>
            <person name="Zhang Z."/>
            <person name="Gao L."/>
            <person name="Wang J."/>
            <person name="Hu T."/>
            <person name="Zhou J."/>
            <person name="Zhang Y."/>
            <person name="Zhao Y."/>
            <person name="Liu Y."/>
            <person name="Song Y."/>
            <person name="Tong Y."/>
            <person name="Lu Y."/>
            <person name="Yang J."/>
            <person name="Xu C."/>
            <person name="Jia M."/>
            <person name="Peters R.J."/>
            <person name="Huang L."/>
            <person name="Gao W."/>
        </authorList>
    </citation>
    <scope>NUCLEOTIDE SEQUENCE [LARGE SCALE GENOMIC DNA]</scope>
    <source>
        <strain evidence="3">cv. XIE 37</strain>
        <tissue evidence="2">Leaf</tissue>
    </source>
</reference>
<dbReference type="EMBL" id="JAAARO010000020">
    <property type="protein sequence ID" value="KAF5730022.1"/>
    <property type="molecule type" value="Genomic_DNA"/>
</dbReference>
<protein>
    <submittedName>
        <fullName evidence="2">Uncharacterized protein</fullName>
    </submittedName>
</protein>
<organism evidence="2 3">
    <name type="scientific">Tripterygium wilfordii</name>
    <name type="common">Thunder God vine</name>
    <dbReference type="NCBI Taxonomy" id="458696"/>
    <lineage>
        <taxon>Eukaryota</taxon>
        <taxon>Viridiplantae</taxon>
        <taxon>Streptophyta</taxon>
        <taxon>Embryophyta</taxon>
        <taxon>Tracheophyta</taxon>
        <taxon>Spermatophyta</taxon>
        <taxon>Magnoliopsida</taxon>
        <taxon>eudicotyledons</taxon>
        <taxon>Gunneridae</taxon>
        <taxon>Pentapetalae</taxon>
        <taxon>rosids</taxon>
        <taxon>fabids</taxon>
        <taxon>Celastrales</taxon>
        <taxon>Celastraceae</taxon>
        <taxon>Tripterygium</taxon>
    </lineage>
</organism>
<comment type="caution">
    <text evidence="2">The sequence shown here is derived from an EMBL/GenBank/DDBJ whole genome shotgun (WGS) entry which is preliminary data.</text>
</comment>
<name>A0A7J7C7D0_TRIWF</name>
<feature type="signal peptide" evidence="1">
    <location>
        <begin position="1"/>
        <end position="19"/>
    </location>
</feature>
<feature type="chain" id="PRO_5029864011" evidence="1">
    <location>
        <begin position="20"/>
        <end position="103"/>
    </location>
</feature>
<evidence type="ECO:0000313" key="2">
    <source>
        <dbReference type="EMBL" id="KAF5730022.1"/>
    </source>
</evidence>
<keyword evidence="3" id="KW-1185">Reference proteome</keyword>
<evidence type="ECO:0000313" key="3">
    <source>
        <dbReference type="Proteomes" id="UP000593562"/>
    </source>
</evidence>
<evidence type="ECO:0000256" key="1">
    <source>
        <dbReference type="SAM" id="SignalP"/>
    </source>
</evidence>
<dbReference type="InParanoid" id="A0A7J7C7D0"/>
<dbReference type="OrthoDB" id="1933480at2759"/>
<accession>A0A7J7C7D0</accession>
<keyword evidence="1" id="KW-0732">Signal</keyword>